<feature type="domain" description="UspA" evidence="2">
    <location>
        <begin position="7"/>
        <end position="135"/>
    </location>
</feature>
<comment type="similarity">
    <text evidence="1">Belongs to the universal stress protein A family.</text>
</comment>
<protein>
    <submittedName>
        <fullName evidence="3">Nucleotide-binding universal stress UspA family protein</fullName>
    </submittedName>
</protein>
<dbReference type="InterPro" id="IPR006015">
    <property type="entry name" value="Universal_stress_UspA"/>
</dbReference>
<sequence>MDAQHLIYVGIDGSWRDACVLEWACEESAVRRVPVRAIHVVDQLHDSSDAPEVLKSSGERLVEDVQQLLNNSSAAATSVAELAVGLPSSTLAKLAADSEMLVVGRRGLGGFKRLLIGSTSEAVANLAQEPVVIVPADWQAPRQQAPVLVGVDASDKNEDAIGFAVVLAAERHVPLRMVHVWHLPPIYNVAHLNIAATERHLRTAQRHLETIAERTRRQGPGLEIHLELRQGHPVENLLEAADASQARLIVVGAVHARRLSTMLLGSVTRGVLHHATTPLAIVHDAIDKSR</sequence>
<dbReference type="PRINTS" id="PR01438">
    <property type="entry name" value="UNVRSLSTRESS"/>
</dbReference>
<dbReference type="Gene3D" id="3.40.50.620">
    <property type="entry name" value="HUPs"/>
    <property type="match status" value="2"/>
</dbReference>
<keyword evidence="4" id="KW-1185">Reference proteome</keyword>
<dbReference type="CDD" id="cd00293">
    <property type="entry name" value="USP-like"/>
    <property type="match status" value="1"/>
</dbReference>
<organism evidence="3 4">
    <name type="scientific">Kribbella orskensis</name>
    <dbReference type="NCBI Taxonomy" id="2512216"/>
    <lineage>
        <taxon>Bacteria</taxon>
        <taxon>Bacillati</taxon>
        <taxon>Actinomycetota</taxon>
        <taxon>Actinomycetes</taxon>
        <taxon>Propionibacteriales</taxon>
        <taxon>Kribbellaceae</taxon>
        <taxon>Kribbella</taxon>
    </lineage>
</organism>
<dbReference type="EMBL" id="SLWM01000031">
    <property type="protein sequence ID" value="TCO11399.1"/>
    <property type="molecule type" value="Genomic_DNA"/>
</dbReference>
<evidence type="ECO:0000259" key="2">
    <source>
        <dbReference type="Pfam" id="PF00582"/>
    </source>
</evidence>
<feature type="domain" description="UspA" evidence="2">
    <location>
        <begin position="147"/>
        <end position="283"/>
    </location>
</feature>
<evidence type="ECO:0000256" key="1">
    <source>
        <dbReference type="ARBA" id="ARBA00008791"/>
    </source>
</evidence>
<dbReference type="PANTHER" id="PTHR46268:SF6">
    <property type="entry name" value="UNIVERSAL STRESS PROTEIN UP12"/>
    <property type="match status" value="1"/>
</dbReference>
<dbReference type="InterPro" id="IPR014729">
    <property type="entry name" value="Rossmann-like_a/b/a_fold"/>
</dbReference>
<proteinExistence type="inferred from homology"/>
<gene>
    <name evidence="3" type="ORF">EV644_13162</name>
</gene>
<dbReference type="RefSeq" id="WP_132196282.1">
    <property type="nucleotide sequence ID" value="NZ_SLWM01000031.1"/>
</dbReference>
<dbReference type="Pfam" id="PF00582">
    <property type="entry name" value="Usp"/>
    <property type="match status" value="2"/>
</dbReference>
<evidence type="ECO:0000313" key="3">
    <source>
        <dbReference type="EMBL" id="TCO11399.1"/>
    </source>
</evidence>
<dbReference type="PANTHER" id="PTHR46268">
    <property type="entry name" value="STRESS RESPONSE PROTEIN NHAX"/>
    <property type="match status" value="1"/>
</dbReference>
<comment type="caution">
    <text evidence="3">The sequence shown here is derived from an EMBL/GenBank/DDBJ whole genome shotgun (WGS) entry which is preliminary data.</text>
</comment>
<name>A0ABY2B846_9ACTN</name>
<dbReference type="SUPFAM" id="SSF52402">
    <property type="entry name" value="Adenine nucleotide alpha hydrolases-like"/>
    <property type="match status" value="2"/>
</dbReference>
<accession>A0ABY2B846</accession>
<dbReference type="Proteomes" id="UP000295818">
    <property type="component" value="Unassembled WGS sequence"/>
</dbReference>
<dbReference type="InterPro" id="IPR006016">
    <property type="entry name" value="UspA"/>
</dbReference>
<reference evidence="3 4" key="1">
    <citation type="journal article" date="2015" name="Stand. Genomic Sci.">
        <title>Genomic Encyclopedia of Bacterial and Archaeal Type Strains, Phase III: the genomes of soil and plant-associated and newly described type strains.</title>
        <authorList>
            <person name="Whitman W.B."/>
            <person name="Woyke T."/>
            <person name="Klenk H.P."/>
            <person name="Zhou Y."/>
            <person name="Lilburn T.G."/>
            <person name="Beck B.J."/>
            <person name="De Vos P."/>
            <person name="Vandamme P."/>
            <person name="Eisen J.A."/>
            <person name="Garrity G."/>
            <person name="Hugenholtz P."/>
            <person name="Kyrpides N.C."/>
        </authorList>
    </citation>
    <scope>NUCLEOTIDE SEQUENCE [LARGE SCALE GENOMIC DNA]</scope>
    <source>
        <strain evidence="3 4">VKM Ac-2538</strain>
    </source>
</reference>
<evidence type="ECO:0000313" key="4">
    <source>
        <dbReference type="Proteomes" id="UP000295818"/>
    </source>
</evidence>